<name>A0A9Q3GPI5_9BASI</name>
<keyword evidence="3" id="KW-1185">Reference proteome</keyword>
<comment type="caution">
    <text evidence="2">The sequence shown here is derived from an EMBL/GenBank/DDBJ whole genome shotgun (WGS) entry which is preliminary data.</text>
</comment>
<dbReference type="EMBL" id="AVOT02003999">
    <property type="protein sequence ID" value="MBW0475136.1"/>
    <property type="molecule type" value="Genomic_DNA"/>
</dbReference>
<proteinExistence type="predicted"/>
<feature type="compositionally biased region" description="Polar residues" evidence="1">
    <location>
        <begin position="73"/>
        <end position="82"/>
    </location>
</feature>
<feature type="region of interest" description="Disordered" evidence="1">
    <location>
        <begin position="29"/>
        <end position="82"/>
    </location>
</feature>
<protein>
    <submittedName>
        <fullName evidence="2">Uncharacterized protein</fullName>
    </submittedName>
</protein>
<accession>A0A9Q3GPI5</accession>
<gene>
    <name evidence="2" type="ORF">O181_014851</name>
</gene>
<sequence length="82" mass="9031">MCPLTHPQTSAPPALDMLTLILCHQDMSACDSNPERKHDSQIPSINGIAKIPPEHGAEPNQLKRNQTKEETHPFSNIQVPSP</sequence>
<organism evidence="2 3">
    <name type="scientific">Austropuccinia psidii MF-1</name>
    <dbReference type="NCBI Taxonomy" id="1389203"/>
    <lineage>
        <taxon>Eukaryota</taxon>
        <taxon>Fungi</taxon>
        <taxon>Dikarya</taxon>
        <taxon>Basidiomycota</taxon>
        <taxon>Pucciniomycotina</taxon>
        <taxon>Pucciniomycetes</taxon>
        <taxon>Pucciniales</taxon>
        <taxon>Sphaerophragmiaceae</taxon>
        <taxon>Austropuccinia</taxon>
    </lineage>
</organism>
<dbReference type="Proteomes" id="UP000765509">
    <property type="component" value="Unassembled WGS sequence"/>
</dbReference>
<evidence type="ECO:0000313" key="2">
    <source>
        <dbReference type="EMBL" id="MBW0475136.1"/>
    </source>
</evidence>
<reference evidence="2" key="1">
    <citation type="submission" date="2021-03" db="EMBL/GenBank/DDBJ databases">
        <title>Draft genome sequence of rust myrtle Austropuccinia psidii MF-1, a brazilian biotype.</title>
        <authorList>
            <person name="Quecine M.C."/>
            <person name="Pachon D.M.R."/>
            <person name="Bonatelli M.L."/>
            <person name="Correr F.H."/>
            <person name="Franceschini L.M."/>
            <person name="Leite T.F."/>
            <person name="Margarido G.R.A."/>
            <person name="Almeida C.A."/>
            <person name="Ferrarezi J.A."/>
            <person name="Labate C.A."/>
        </authorList>
    </citation>
    <scope>NUCLEOTIDE SEQUENCE</scope>
    <source>
        <strain evidence="2">MF-1</strain>
    </source>
</reference>
<dbReference type="AlphaFoldDB" id="A0A9Q3GPI5"/>
<evidence type="ECO:0000256" key="1">
    <source>
        <dbReference type="SAM" id="MobiDB-lite"/>
    </source>
</evidence>
<evidence type="ECO:0000313" key="3">
    <source>
        <dbReference type="Proteomes" id="UP000765509"/>
    </source>
</evidence>